<accession>A0ABR1L9J1</accession>
<dbReference type="InterPro" id="IPR020846">
    <property type="entry name" value="MFS_dom"/>
</dbReference>
<dbReference type="InterPro" id="IPR036259">
    <property type="entry name" value="MFS_trans_sf"/>
</dbReference>
<feature type="transmembrane region" description="Helical" evidence="8">
    <location>
        <begin position="137"/>
        <end position="158"/>
    </location>
</feature>
<evidence type="ECO:0000313" key="10">
    <source>
        <dbReference type="EMBL" id="KAK7531895.1"/>
    </source>
</evidence>
<keyword evidence="3 7" id="KW-0813">Transport</keyword>
<dbReference type="Pfam" id="PF00083">
    <property type="entry name" value="Sugar_tr"/>
    <property type="match status" value="1"/>
</dbReference>
<keyword evidence="4 8" id="KW-0812">Transmembrane</keyword>
<proteinExistence type="inferred from homology"/>
<keyword evidence="11" id="KW-1185">Reference proteome</keyword>
<feature type="transmembrane region" description="Helical" evidence="8">
    <location>
        <begin position="312"/>
        <end position="337"/>
    </location>
</feature>
<comment type="subcellular location">
    <subcellularLocation>
        <location evidence="1">Membrane</location>
        <topology evidence="1">Multi-pass membrane protein</topology>
    </subcellularLocation>
</comment>
<comment type="similarity">
    <text evidence="2 7">Belongs to the major facilitator superfamily. Sugar transporter (TC 2.A.1.1) family.</text>
</comment>
<feature type="transmembrane region" description="Helical" evidence="8">
    <location>
        <begin position="170"/>
        <end position="189"/>
    </location>
</feature>
<evidence type="ECO:0000256" key="6">
    <source>
        <dbReference type="ARBA" id="ARBA00023136"/>
    </source>
</evidence>
<dbReference type="NCBIfam" id="TIGR00879">
    <property type="entry name" value="SP"/>
    <property type="match status" value="1"/>
</dbReference>
<keyword evidence="10" id="KW-0762">Sugar transport</keyword>
<feature type="transmembrane region" description="Helical" evidence="8">
    <location>
        <begin position="357"/>
        <end position="383"/>
    </location>
</feature>
<protein>
    <submittedName>
        <fullName evidence="10">MFS glucose transporter</fullName>
    </submittedName>
</protein>
<evidence type="ECO:0000259" key="9">
    <source>
        <dbReference type="PROSITE" id="PS50850"/>
    </source>
</evidence>
<gene>
    <name evidence="10" type="ORF">IWX46DRAFT_622856</name>
</gene>
<feature type="transmembrane region" description="Helical" evidence="8">
    <location>
        <begin position="263"/>
        <end position="281"/>
    </location>
</feature>
<dbReference type="PROSITE" id="PS50850">
    <property type="entry name" value="MFS"/>
    <property type="match status" value="1"/>
</dbReference>
<evidence type="ECO:0000313" key="11">
    <source>
        <dbReference type="Proteomes" id="UP001365128"/>
    </source>
</evidence>
<evidence type="ECO:0000256" key="8">
    <source>
        <dbReference type="SAM" id="Phobius"/>
    </source>
</evidence>
<feature type="domain" description="Major facilitator superfamily (MFS) profile" evidence="9">
    <location>
        <begin position="10"/>
        <end position="448"/>
    </location>
</feature>
<feature type="transmembrane region" description="Helical" evidence="8">
    <location>
        <begin position="395"/>
        <end position="414"/>
    </location>
</feature>
<comment type="caution">
    <text evidence="10">The sequence shown here is derived from an EMBL/GenBank/DDBJ whole genome shotgun (WGS) entry which is preliminary data.</text>
</comment>
<dbReference type="InterPro" id="IPR003663">
    <property type="entry name" value="Sugar/inositol_transpt"/>
</dbReference>
<evidence type="ECO:0000256" key="2">
    <source>
        <dbReference type="ARBA" id="ARBA00010992"/>
    </source>
</evidence>
<dbReference type="InterPro" id="IPR050360">
    <property type="entry name" value="MFS_Sugar_Transporters"/>
</dbReference>
<keyword evidence="6 8" id="KW-0472">Membrane</keyword>
<feature type="transmembrane region" description="Helical" evidence="8">
    <location>
        <begin position="287"/>
        <end position="305"/>
    </location>
</feature>
<dbReference type="Gene3D" id="1.20.1250.20">
    <property type="entry name" value="MFS general substrate transporter like domains"/>
    <property type="match status" value="1"/>
</dbReference>
<organism evidence="10 11">
    <name type="scientific">Phyllosticta citricarpa</name>
    <dbReference type="NCBI Taxonomy" id="55181"/>
    <lineage>
        <taxon>Eukaryota</taxon>
        <taxon>Fungi</taxon>
        <taxon>Dikarya</taxon>
        <taxon>Ascomycota</taxon>
        <taxon>Pezizomycotina</taxon>
        <taxon>Dothideomycetes</taxon>
        <taxon>Dothideomycetes incertae sedis</taxon>
        <taxon>Botryosphaeriales</taxon>
        <taxon>Phyllostictaceae</taxon>
        <taxon>Phyllosticta</taxon>
    </lineage>
</organism>
<dbReference type="CDD" id="cd17356">
    <property type="entry name" value="MFS_HXT"/>
    <property type="match status" value="1"/>
</dbReference>
<dbReference type="PRINTS" id="PR00171">
    <property type="entry name" value="SUGRTRNSPORT"/>
</dbReference>
<feature type="transmembrane region" description="Helical" evidence="8">
    <location>
        <begin position="426"/>
        <end position="444"/>
    </location>
</feature>
<dbReference type="PANTHER" id="PTHR48022">
    <property type="entry name" value="PLASTIDIC GLUCOSE TRANSPORTER 4"/>
    <property type="match status" value="1"/>
</dbReference>
<dbReference type="SUPFAM" id="SSF103473">
    <property type="entry name" value="MFS general substrate transporter"/>
    <property type="match status" value="1"/>
</dbReference>
<evidence type="ECO:0000256" key="3">
    <source>
        <dbReference type="ARBA" id="ARBA00022448"/>
    </source>
</evidence>
<feature type="transmembrane region" description="Helical" evidence="8">
    <location>
        <begin position="7"/>
        <end position="32"/>
    </location>
</feature>
<evidence type="ECO:0000256" key="7">
    <source>
        <dbReference type="RuleBase" id="RU003346"/>
    </source>
</evidence>
<dbReference type="EMBL" id="JBBPDW010000052">
    <property type="protein sequence ID" value="KAK7531895.1"/>
    <property type="molecule type" value="Genomic_DNA"/>
</dbReference>
<evidence type="ECO:0000256" key="4">
    <source>
        <dbReference type="ARBA" id="ARBA00022692"/>
    </source>
</evidence>
<dbReference type="PROSITE" id="PS00216">
    <property type="entry name" value="SUGAR_TRANSPORT_1"/>
    <property type="match status" value="2"/>
</dbReference>
<sequence length="512" mass="55832">MYTITNIYALAGFGTIGGALFGFDISSMSAWIGTDQYHDYFNNPSSDLQGGITASMSAGSFAGALAAGFLSDRLGRKRAMEIAAFIWLIGSAIQCSAQNVAQLVAGRVINGFTVGIMSSQVPVYLAELAPGRIRGQVVGIQQWAIEWGILIMYLVSYGCSKISGPSSFRLAWGIQGIPALVLLAALFFFPESPRWLASKDRWEECLHVLSLLHGKGDPQHPVAQAEYLEVREAVRVASEAAELPIFGLFGPKMWRRTLAGTSVQLYYIVYVFEMAGLTGNVNLYSSAIQYVIFLVTTGFTLLFIEKVGRRQLLVYGAVVMMGFNFAVGGLMASYGNYMPNGVNGSSTVRWKVTGPPAKGVIACSYLFVAAYGLTWAPAAWIYCSEVFPLRWRAKGVGLSAATNWVFNFALAYFVPPAFENIQWRTYIIFGVFCFCSTVHAFFGYPETAGKTLEEIDLIFEPHVKPWKTGGIKSNFAERVAAVENKLGDEPAEGVQLSEKAQVFRHEGAAASV</sequence>
<evidence type="ECO:0000256" key="5">
    <source>
        <dbReference type="ARBA" id="ARBA00022989"/>
    </source>
</evidence>
<evidence type="ECO:0000256" key="1">
    <source>
        <dbReference type="ARBA" id="ARBA00004141"/>
    </source>
</evidence>
<reference evidence="10 11" key="1">
    <citation type="submission" date="2024-04" db="EMBL/GenBank/DDBJ databases">
        <title>Phyllosticta paracitricarpa is synonymous to the EU quarantine fungus P. citricarpa based on phylogenomic analyses.</title>
        <authorList>
            <consortium name="Lawrence Berkeley National Laboratory"/>
            <person name="Van Ingen-Buijs V.A."/>
            <person name="Van Westerhoven A.C."/>
            <person name="Haridas S."/>
            <person name="Skiadas P."/>
            <person name="Martin F."/>
            <person name="Groenewald J.Z."/>
            <person name="Crous P.W."/>
            <person name="Seidl M.F."/>
        </authorList>
    </citation>
    <scope>NUCLEOTIDE SEQUENCE [LARGE SCALE GENOMIC DNA]</scope>
    <source>
        <strain evidence="10 11">CBS 122670</strain>
    </source>
</reference>
<dbReference type="PANTHER" id="PTHR48022:SF54">
    <property type="entry name" value="GLUCOSE TRANSPORTER, PUTATIVE (AFU_ORTHOLOGUE AFUA_8G00890)-RELATED"/>
    <property type="match status" value="1"/>
</dbReference>
<dbReference type="InterPro" id="IPR005829">
    <property type="entry name" value="Sugar_transporter_CS"/>
</dbReference>
<feature type="transmembrane region" description="Helical" evidence="8">
    <location>
        <begin position="52"/>
        <end position="70"/>
    </location>
</feature>
<dbReference type="PROSITE" id="PS00217">
    <property type="entry name" value="SUGAR_TRANSPORT_2"/>
    <property type="match status" value="1"/>
</dbReference>
<keyword evidence="5 8" id="KW-1133">Transmembrane helix</keyword>
<dbReference type="InterPro" id="IPR005828">
    <property type="entry name" value="MFS_sugar_transport-like"/>
</dbReference>
<dbReference type="Proteomes" id="UP001365128">
    <property type="component" value="Unassembled WGS sequence"/>
</dbReference>
<name>A0ABR1L9J1_9PEZI</name>